<evidence type="ECO:0000256" key="1">
    <source>
        <dbReference type="ARBA" id="ARBA00026101"/>
    </source>
</evidence>
<feature type="compositionally biased region" description="Basic and acidic residues" evidence="2">
    <location>
        <begin position="286"/>
        <end position="299"/>
    </location>
</feature>
<dbReference type="Gene3D" id="3.40.50.620">
    <property type="entry name" value="HUPs"/>
    <property type="match status" value="1"/>
</dbReference>
<evidence type="ECO:0000256" key="2">
    <source>
        <dbReference type="SAM" id="MobiDB-lite"/>
    </source>
</evidence>
<reference evidence="4" key="1">
    <citation type="submission" date="2022-11" db="EMBL/GenBank/DDBJ databases">
        <title>Genome Sequence of Cubamyces cubensis.</title>
        <authorList>
            <person name="Buettner E."/>
        </authorList>
    </citation>
    <scope>NUCLEOTIDE SEQUENCE</scope>
    <source>
        <strain evidence="4">MPL-01</strain>
    </source>
</reference>
<name>A0AAD7XEX5_9APHY</name>
<accession>A0AAD7XEX5</accession>
<dbReference type="PANTHER" id="PTHR10739:SF13">
    <property type="entry name" value="CHOLINE-PHOSPHATE CYTIDYLYLTRANSFERASE"/>
    <property type="match status" value="1"/>
</dbReference>
<dbReference type="InterPro" id="IPR014729">
    <property type="entry name" value="Rossmann-like_a/b/a_fold"/>
</dbReference>
<dbReference type="GO" id="GO:0004105">
    <property type="term" value="F:choline-phosphate cytidylyltransferase activity"/>
    <property type="evidence" value="ECO:0007669"/>
    <property type="project" value="UniProtKB-EC"/>
</dbReference>
<dbReference type="InterPro" id="IPR045049">
    <property type="entry name" value="Pcy1-like"/>
</dbReference>
<organism evidence="4 5">
    <name type="scientific">Trametes cubensis</name>
    <dbReference type="NCBI Taxonomy" id="1111947"/>
    <lineage>
        <taxon>Eukaryota</taxon>
        <taxon>Fungi</taxon>
        <taxon>Dikarya</taxon>
        <taxon>Basidiomycota</taxon>
        <taxon>Agaricomycotina</taxon>
        <taxon>Agaricomycetes</taxon>
        <taxon>Polyporales</taxon>
        <taxon>Polyporaceae</taxon>
        <taxon>Trametes</taxon>
    </lineage>
</organism>
<dbReference type="SUPFAM" id="SSF52374">
    <property type="entry name" value="Nucleotidylyl transferase"/>
    <property type="match status" value="1"/>
</dbReference>
<feature type="region of interest" description="Disordered" evidence="2">
    <location>
        <begin position="34"/>
        <end position="54"/>
    </location>
</feature>
<dbReference type="PANTHER" id="PTHR10739">
    <property type="entry name" value="CYTIDYLYLTRANSFERASE"/>
    <property type="match status" value="1"/>
</dbReference>
<dbReference type="AlphaFoldDB" id="A0AAD7XEX5"/>
<protein>
    <recommendedName>
        <fullName evidence="1">choline-phosphate cytidylyltransferase</fullName>
        <ecNumber evidence="1">2.7.7.15</ecNumber>
    </recommendedName>
</protein>
<gene>
    <name evidence="4" type="ORF">ONZ51_g2407</name>
</gene>
<evidence type="ECO:0000259" key="3">
    <source>
        <dbReference type="Pfam" id="PF01467"/>
    </source>
</evidence>
<evidence type="ECO:0000313" key="5">
    <source>
        <dbReference type="Proteomes" id="UP001215151"/>
    </source>
</evidence>
<dbReference type="GO" id="GO:0005635">
    <property type="term" value="C:nuclear envelope"/>
    <property type="evidence" value="ECO:0007669"/>
    <property type="project" value="TreeGrafter"/>
</dbReference>
<dbReference type="EC" id="2.7.7.15" evidence="1"/>
<keyword evidence="5" id="KW-1185">Reference proteome</keyword>
<feature type="region of interest" description="Disordered" evidence="2">
    <location>
        <begin position="271"/>
        <end position="299"/>
    </location>
</feature>
<dbReference type="EMBL" id="JAPEVG010000037">
    <property type="protein sequence ID" value="KAJ8494374.1"/>
    <property type="molecule type" value="Genomic_DNA"/>
</dbReference>
<dbReference type="Pfam" id="PF01467">
    <property type="entry name" value="CTP_transf_like"/>
    <property type="match status" value="1"/>
</dbReference>
<dbReference type="Proteomes" id="UP001215151">
    <property type="component" value="Unassembled WGS sequence"/>
</dbReference>
<comment type="caution">
    <text evidence="4">The sequence shown here is derived from an EMBL/GenBank/DDBJ whole genome shotgun (WGS) entry which is preliminary data.</text>
</comment>
<dbReference type="GO" id="GO:0031210">
    <property type="term" value="F:phosphatidylcholine binding"/>
    <property type="evidence" value="ECO:0007669"/>
    <property type="project" value="TreeGrafter"/>
</dbReference>
<feature type="domain" description="Cytidyltransferase-like" evidence="3">
    <location>
        <begin position="91"/>
        <end position="209"/>
    </location>
</feature>
<proteinExistence type="predicted"/>
<dbReference type="InterPro" id="IPR004821">
    <property type="entry name" value="Cyt_trans-like"/>
</dbReference>
<sequence length="299" mass="32689">MRRSLDALSVLSTDDLADYDVISDGPRSLESSIADLGQAPRFSGSEPPPLPSAREKFDTVGLTAEDIQAHVRRSIGASASRGDEARTWRVYVDGVFGPLTPRDVLQLRQAKLSFPSVHLLVGVFTDEVCEENNITPHLPHADRCEVVRHCRWVDEVVPDAPWTLTEKFLRARHVDYVAIDEGTSIDPDIDRERLKGYDLVKSLRKAIPTRRTYMSTPMPKSVDPFNKIAEKVDPESNAARGAGAAKGASASVAVVVEQGADPSADIRHALETPFEEPPEPASASFEEPKVDEFGTGHGI</sequence>
<evidence type="ECO:0000313" key="4">
    <source>
        <dbReference type="EMBL" id="KAJ8494374.1"/>
    </source>
</evidence>